<accession>A0ACD5WRV6</accession>
<organism evidence="1 2">
    <name type="scientific">Avena sativa</name>
    <name type="common">Oat</name>
    <dbReference type="NCBI Taxonomy" id="4498"/>
    <lineage>
        <taxon>Eukaryota</taxon>
        <taxon>Viridiplantae</taxon>
        <taxon>Streptophyta</taxon>
        <taxon>Embryophyta</taxon>
        <taxon>Tracheophyta</taxon>
        <taxon>Spermatophyta</taxon>
        <taxon>Magnoliopsida</taxon>
        <taxon>Liliopsida</taxon>
        <taxon>Poales</taxon>
        <taxon>Poaceae</taxon>
        <taxon>BOP clade</taxon>
        <taxon>Pooideae</taxon>
        <taxon>Poodae</taxon>
        <taxon>Poeae</taxon>
        <taxon>Poeae Chloroplast Group 1 (Aveneae type)</taxon>
        <taxon>Aveninae</taxon>
        <taxon>Avena</taxon>
    </lineage>
</organism>
<reference evidence="1" key="1">
    <citation type="submission" date="2021-05" db="EMBL/GenBank/DDBJ databases">
        <authorList>
            <person name="Scholz U."/>
            <person name="Mascher M."/>
            <person name="Fiebig A."/>
        </authorList>
    </citation>
    <scope>NUCLEOTIDE SEQUENCE [LARGE SCALE GENOMIC DNA]</scope>
</reference>
<sequence length="369" mass="41915">MKQRRFVNLVTHNWVQQVYSLHRINPYDHFFYGSTKAAIEAADEAAEKKSEILQLPTPSMNFVAPFLDMFALFSPRAGSEGKLVYADRTGKADMYDADRNALISLGHLKSSKGFRPMCMSVVHPDTDEDSMYVLDMYLGRDNTRGCFEVLEPTPMRELSMSMPRWRWRLLPPPPFIRQPGYKTSSVTSFTTMVRGKEGCPTIYVSFANGIGTYSFEAAHPTSSRHLGWTPSEEWSHVGEWKLPFDGRAQYIPEFKLWFGFSPSSPNHLCAVDLSPLAMGHRGPPPTEPQTWQDLNPPEGEVWDPMHLDLVHLGNGKFLIARSFEALEAREQFALLTGIEIIAGDHNKLHMVKHKCARLVFSSHVIKWVL</sequence>
<evidence type="ECO:0000313" key="1">
    <source>
        <dbReference type="EnsemblPlants" id="AVESA.00010b.r2.4CG1255310.1.CDS.1"/>
    </source>
</evidence>
<protein>
    <submittedName>
        <fullName evidence="1">Uncharacterized protein</fullName>
    </submittedName>
</protein>
<reference evidence="1" key="2">
    <citation type="submission" date="2025-09" db="UniProtKB">
        <authorList>
            <consortium name="EnsemblPlants"/>
        </authorList>
    </citation>
    <scope>IDENTIFICATION</scope>
</reference>
<dbReference type="EnsemblPlants" id="AVESA.00010b.r2.4CG1255310.1">
    <property type="protein sequence ID" value="AVESA.00010b.r2.4CG1255310.1.CDS.1"/>
    <property type="gene ID" value="AVESA.00010b.r2.4CG1255310"/>
</dbReference>
<evidence type="ECO:0000313" key="2">
    <source>
        <dbReference type="Proteomes" id="UP001732700"/>
    </source>
</evidence>
<name>A0ACD5WRV6_AVESA</name>
<keyword evidence="2" id="KW-1185">Reference proteome</keyword>
<proteinExistence type="predicted"/>
<dbReference type="Proteomes" id="UP001732700">
    <property type="component" value="Chromosome 4C"/>
</dbReference>